<evidence type="ECO:0000313" key="7">
    <source>
        <dbReference type="Proteomes" id="UP000251571"/>
    </source>
</evidence>
<dbReference type="InterPro" id="IPR050625">
    <property type="entry name" value="ParA/MinD_ATPase"/>
</dbReference>
<feature type="domain" description="Cyclic nucleotide-binding" evidence="3">
    <location>
        <begin position="234"/>
        <end position="273"/>
    </location>
</feature>
<keyword evidence="1" id="KW-0547">Nucleotide-binding</keyword>
<dbReference type="EMBL" id="UETC01000011">
    <property type="protein sequence ID" value="SSA49865.1"/>
    <property type="molecule type" value="Genomic_DNA"/>
</dbReference>
<dbReference type="GO" id="GO:0016887">
    <property type="term" value="F:ATP hydrolysis activity"/>
    <property type="evidence" value="ECO:0007669"/>
    <property type="project" value="TreeGrafter"/>
</dbReference>
<organism evidence="5 7">
    <name type="scientific">Jannaschia seohaensis</name>
    <dbReference type="NCBI Taxonomy" id="475081"/>
    <lineage>
        <taxon>Bacteria</taxon>
        <taxon>Pseudomonadati</taxon>
        <taxon>Pseudomonadota</taxon>
        <taxon>Alphaproteobacteria</taxon>
        <taxon>Rhodobacterales</taxon>
        <taxon>Roseobacteraceae</taxon>
        <taxon>Jannaschia</taxon>
    </lineage>
</organism>
<dbReference type="GO" id="GO:0005524">
    <property type="term" value="F:ATP binding"/>
    <property type="evidence" value="ECO:0007669"/>
    <property type="project" value="UniProtKB-KW"/>
</dbReference>
<evidence type="ECO:0000313" key="4">
    <source>
        <dbReference type="EMBL" id="PWJ15016.1"/>
    </source>
</evidence>
<dbReference type="InterPro" id="IPR000595">
    <property type="entry name" value="cNMP-bd_dom"/>
</dbReference>
<dbReference type="EMBL" id="QGDJ01000011">
    <property type="protein sequence ID" value="PWJ15016.1"/>
    <property type="molecule type" value="Genomic_DNA"/>
</dbReference>
<reference evidence="4 6" key="3">
    <citation type="submission" date="2018-03" db="EMBL/GenBank/DDBJ databases">
        <title>Genomic Encyclopedia of Archaeal and Bacterial Type Strains, Phase II (KMG-II): from individual species to whole genera.</title>
        <authorList>
            <person name="Goeker M."/>
        </authorList>
    </citation>
    <scope>NUCLEOTIDE SEQUENCE [LARGE SCALE GENOMIC DNA]</scope>
    <source>
        <strain evidence="4 6">DSM 25227</strain>
    </source>
</reference>
<dbReference type="PANTHER" id="PTHR43384:SF6">
    <property type="entry name" value="SEPTUM SITE-DETERMINING PROTEIN MIND HOMOLOG, CHLOROPLASTIC"/>
    <property type="match status" value="1"/>
</dbReference>
<proteinExistence type="predicted"/>
<dbReference type="AlphaFoldDB" id="A0A2Y9B1F4"/>
<keyword evidence="6" id="KW-1185">Reference proteome</keyword>
<dbReference type="Proteomes" id="UP000251571">
    <property type="component" value="Unassembled WGS sequence"/>
</dbReference>
<reference evidence="5" key="2">
    <citation type="submission" date="2016-10" db="EMBL/GenBank/DDBJ databases">
        <authorList>
            <person name="Cai Z."/>
        </authorList>
    </citation>
    <scope>NUCLEOTIDE SEQUENCE [LARGE SCALE GENOMIC DNA]</scope>
    <source>
        <strain evidence="5">DSM 25227</strain>
    </source>
</reference>
<protein>
    <submittedName>
        <fullName evidence="5">Pilus assembly protein CpaE</fullName>
    </submittedName>
</protein>
<evidence type="ECO:0000259" key="3">
    <source>
        <dbReference type="PROSITE" id="PS50042"/>
    </source>
</evidence>
<evidence type="ECO:0000256" key="1">
    <source>
        <dbReference type="ARBA" id="ARBA00022741"/>
    </source>
</evidence>
<dbReference type="RefSeq" id="WP_109565712.1">
    <property type="nucleotide sequence ID" value="NZ_QGDJ01000011.1"/>
</dbReference>
<evidence type="ECO:0000313" key="6">
    <source>
        <dbReference type="Proteomes" id="UP000245839"/>
    </source>
</evidence>
<gene>
    <name evidence="4" type="ORF">BCF38_11133</name>
    <name evidence="5" type="ORF">SAMN05421539_11133</name>
</gene>
<dbReference type="GO" id="GO:0005829">
    <property type="term" value="C:cytosol"/>
    <property type="evidence" value="ECO:0007669"/>
    <property type="project" value="TreeGrafter"/>
</dbReference>
<evidence type="ECO:0000313" key="5">
    <source>
        <dbReference type="EMBL" id="SSA49865.1"/>
    </source>
</evidence>
<dbReference type="PANTHER" id="PTHR43384">
    <property type="entry name" value="SEPTUM SITE-DETERMINING PROTEIN MIND HOMOLOG, CHLOROPLASTIC-RELATED"/>
    <property type="match status" value="1"/>
</dbReference>
<dbReference type="OrthoDB" id="8281972at2"/>
<dbReference type="GO" id="GO:0051782">
    <property type="term" value="P:negative regulation of cell division"/>
    <property type="evidence" value="ECO:0007669"/>
    <property type="project" value="TreeGrafter"/>
</dbReference>
<dbReference type="Gene3D" id="3.40.50.300">
    <property type="entry name" value="P-loop containing nucleotide triphosphate hydrolases"/>
    <property type="match status" value="1"/>
</dbReference>
<dbReference type="Pfam" id="PF13614">
    <property type="entry name" value="AAA_31"/>
    <property type="match status" value="1"/>
</dbReference>
<dbReference type="Proteomes" id="UP000245839">
    <property type="component" value="Unassembled WGS sequence"/>
</dbReference>
<sequence>MASNLAHLPEPEPLRAITISRDVQDFDLLIEDMEAELGEGWGDLSFVEAQDFLRQDEARELEFVVIAANEVDEERLSQVMDVIRDAKRAGLAVILVAEGISPVSMHELLRSGADDFAPYPLPEQALAEAIARIRAPGRGDVGDVLKRAGADMVESKALPSPGAHVGTGAATLTAVPAATTGGGGFVSTPGEGALFALQSTSGGNGATTIAVNLAWEWANISKHEAPKVCLIDLGLQFGSVATYLDLPRKATIYDVLTDVGSMDEQGFKQALLPFKDKLHVFTAPQEVLPLDVVGPEEIATLLRFARQAFDVVIVDMPNALTPWTEEVLTSADLFFLVCELEMRSAQNTLRFQRLLQSEGIAMDRLGYLLNRGPGKLDMGGRARIDKFASSLDVKFNAILPDGGKQVTEVNDQAEPLRELAASNALTKEIAKLAKELHAARQAIEGGREVKKKKSIFGLSFG</sequence>
<dbReference type="InterPro" id="IPR025669">
    <property type="entry name" value="AAA_dom"/>
</dbReference>
<accession>A0A2Y9B1F4</accession>
<dbReference type="InterPro" id="IPR027417">
    <property type="entry name" value="P-loop_NTPase"/>
</dbReference>
<name>A0A2Y9B1F4_9RHOB</name>
<dbReference type="GO" id="GO:0009898">
    <property type="term" value="C:cytoplasmic side of plasma membrane"/>
    <property type="evidence" value="ECO:0007669"/>
    <property type="project" value="TreeGrafter"/>
</dbReference>
<keyword evidence="2" id="KW-0067">ATP-binding</keyword>
<evidence type="ECO:0000256" key="2">
    <source>
        <dbReference type="ARBA" id="ARBA00022840"/>
    </source>
</evidence>
<dbReference type="PROSITE" id="PS50042">
    <property type="entry name" value="CNMP_BINDING_3"/>
    <property type="match status" value="1"/>
</dbReference>
<dbReference type="SUPFAM" id="SSF52540">
    <property type="entry name" value="P-loop containing nucleoside triphosphate hydrolases"/>
    <property type="match status" value="1"/>
</dbReference>
<reference evidence="7" key="1">
    <citation type="submission" date="2016-10" db="EMBL/GenBank/DDBJ databases">
        <authorList>
            <person name="Varghese N."/>
            <person name="Submissions S."/>
        </authorList>
    </citation>
    <scope>NUCLEOTIDE SEQUENCE [LARGE SCALE GENOMIC DNA]</scope>
    <source>
        <strain evidence="7">DSM 25227</strain>
    </source>
</reference>